<evidence type="ECO:0000256" key="1">
    <source>
        <dbReference type="ARBA" id="ARBA00004651"/>
    </source>
</evidence>
<comment type="similarity">
    <text evidence="2">Belongs to the cation transport ATPase (P-type) (TC 3.A.3) family. Type IIA subfamily.</text>
</comment>
<evidence type="ECO:0000256" key="3">
    <source>
        <dbReference type="ARBA" id="ARBA00022475"/>
    </source>
</evidence>
<dbReference type="Pfam" id="PF00122">
    <property type="entry name" value="E1-E2_ATPase"/>
    <property type="match status" value="1"/>
</dbReference>
<dbReference type="InterPro" id="IPR018303">
    <property type="entry name" value="ATPase_P-typ_P_site"/>
</dbReference>
<dbReference type="InterPro" id="IPR059000">
    <property type="entry name" value="ATPase_P-type_domA"/>
</dbReference>
<protein>
    <submittedName>
        <fullName evidence="12">HAD-IC family P-type ATPase</fullName>
    </submittedName>
</protein>
<keyword evidence="8 10" id="KW-1133">Transmembrane helix</keyword>
<comment type="subcellular location">
    <subcellularLocation>
        <location evidence="1">Cell membrane</location>
        <topology evidence="1">Multi-pass membrane protein</topology>
    </subcellularLocation>
</comment>
<dbReference type="Gene3D" id="3.40.50.1000">
    <property type="entry name" value="HAD superfamily/HAD-like"/>
    <property type="match status" value="1"/>
</dbReference>
<dbReference type="InterPro" id="IPR008250">
    <property type="entry name" value="ATPase_P-typ_transduc_dom_A_sf"/>
</dbReference>
<feature type="transmembrane region" description="Helical" evidence="10">
    <location>
        <begin position="294"/>
        <end position="311"/>
    </location>
</feature>
<dbReference type="InterPro" id="IPR050510">
    <property type="entry name" value="Cation_transp_ATPase_P-type"/>
</dbReference>
<dbReference type="SMART" id="SM00831">
    <property type="entry name" value="Cation_ATPase_N"/>
    <property type="match status" value="1"/>
</dbReference>
<dbReference type="InterPro" id="IPR006068">
    <property type="entry name" value="ATPase_P-typ_cation-transptr_C"/>
</dbReference>
<dbReference type="PANTHER" id="PTHR43294:SF21">
    <property type="entry name" value="CATION TRANSPORTING ATPASE"/>
    <property type="match status" value="1"/>
</dbReference>
<dbReference type="Proteomes" id="UP001293718">
    <property type="component" value="Unassembled WGS sequence"/>
</dbReference>
<feature type="transmembrane region" description="Helical" evidence="10">
    <location>
        <begin position="254"/>
        <end position="274"/>
    </location>
</feature>
<sequence>MPEVHDTPAPVPWHALPADEALRCLHGDAARGLDAAQAARRLQRDGANELPQAPPTPWWRQLLHQFASPLIALLAGAAALSLAMGHVSDAGVILAVVLVNALIGLAQEGRAERSMAALRRLAVLQARVLRGGVETLVPARELVSGDVLLLAAGDAVTADARLLQAAQVQAAEAALTGESVPVMKAPAALPADTALADRQNMLWAGTQLTAGRALAVVVATGARTQIGAIARLTEGTREPPTPLEQRIAQFGRRLVVAGMVLFVGVMALGLSRGMAAVELLMVAVSQMVSLVPEGLPVAMTIALAVGMQRMAGRGALIRRLSAVETLGATSVICTDKTGTLTRNEMTACALWLADGTAATVTGAGYAPTGELRAEGAPLPAAALWPLLRAAVLCNDAQLLPPDAGDGAWTVLGDPTEGALLVLAAKASLDATEERAQLPRAGEIPFDADTKLMATLHHDAAGALLQLKGAPEALLRLCGDAGAVQAARAAAEGMAQRALRVLAIAEVRGAAADGAVQAAARGGAEAAFAGLAGQARLLGLIGQIDPPREEARQAVAECREAGIRTLMLTGDHKLTGLAIARELGIARDGDLALDGAELQRLSDAELQALLPRLAVCARVQPAQKLRIVEALQSHGEVVAMTGDGVNDAPALARADVGVAMGIAGTEVAKSAARVVLTDDNFATLVAAVEQGRVVRANLGKLLVYLFATSLDEVVVLLLALLAGYPLPLAAVQILWINLVTEGTVTINLVMEPAEGDEMRHPPRPRLEPLLGAAQLWRLALLVPVSSAITFGWFAWRTHLGAPADVVQTQTFTLLAMTQWFNVLNCQSATRSALNRSLLRNRWLLGGLLLSVALQAAVLWWGPLNALFHTVPLGWDELWPLPLAASVVLWVEEARKALARRRLGRARRSGGLSADQGLKAS</sequence>
<evidence type="ECO:0000256" key="10">
    <source>
        <dbReference type="SAM" id="Phobius"/>
    </source>
</evidence>
<dbReference type="SFLD" id="SFLDF00027">
    <property type="entry name" value="p-type_atpase"/>
    <property type="match status" value="1"/>
</dbReference>
<dbReference type="SUPFAM" id="SSF81665">
    <property type="entry name" value="Calcium ATPase, transmembrane domain M"/>
    <property type="match status" value="1"/>
</dbReference>
<evidence type="ECO:0000256" key="5">
    <source>
        <dbReference type="ARBA" id="ARBA00022741"/>
    </source>
</evidence>
<dbReference type="InterPro" id="IPR044492">
    <property type="entry name" value="P_typ_ATPase_HD_dom"/>
</dbReference>
<name>A0ABU5IQ72_9BURK</name>
<dbReference type="SUPFAM" id="SSF56784">
    <property type="entry name" value="HAD-like"/>
    <property type="match status" value="1"/>
</dbReference>
<dbReference type="InterPro" id="IPR023214">
    <property type="entry name" value="HAD_sf"/>
</dbReference>
<dbReference type="Pfam" id="PF00690">
    <property type="entry name" value="Cation_ATPase_N"/>
    <property type="match status" value="1"/>
</dbReference>
<dbReference type="InterPro" id="IPR023299">
    <property type="entry name" value="ATPase_P-typ_cyto_dom_N"/>
</dbReference>
<feature type="domain" description="Cation-transporting P-type ATPase N-terminal" evidence="11">
    <location>
        <begin position="12"/>
        <end position="86"/>
    </location>
</feature>
<dbReference type="EMBL" id="JAXOJX010000094">
    <property type="protein sequence ID" value="MDZ5461046.1"/>
    <property type="molecule type" value="Genomic_DNA"/>
</dbReference>
<reference evidence="12 13" key="1">
    <citation type="submission" date="2023-11" db="EMBL/GenBank/DDBJ databases">
        <title>Draft genome of Azohydromonas lata strain H1 (DSM1123), a polyhydroxyalkanoate producer.</title>
        <authorList>
            <person name="Traversa D."/>
            <person name="D'Addabbo P."/>
            <person name="Pazzani C."/>
            <person name="Manzari C."/>
            <person name="Chiara M."/>
            <person name="Scrascia M."/>
        </authorList>
    </citation>
    <scope>NUCLEOTIDE SEQUENCE [LARGE SCALE GENOMIC DNA]</scope>
    <source>
        <strain evidence="12 13">H1</strain>
    </source>
</reference>
<dbReference type="Gene3D" id="1.20.1110.10">
    <property type="entry name" value="Calcium-transporting ATPase, transmembrane domain"/>
    <property type="match status" value="1"/>
</dbReference>
<evidence type="ECO:0000256" key="7">
    <source>
        <dbReference type="ARBA" id="ARBA00022967"/>
    </source>
</evidence>
<dbReference type="InterPro" id="IPR001757">
    <property type="entry name" value="P_typ_ATPase"/>
</dbReference>
<dbReference type="RefSeq" id="WP_322468318.1">
    <property type="nucleotide sequence ID" value="NZ_JAXOJX010000094.1"/>
</dbReference>
<feature type="transmembrane region" description="Helical" evidence="10">
    <location>
        <begin position="768"/>
        <end position="792"/>
    </location>
</feature>
<organism evidence="12 13">
    <name type="scientific">Azohydromonas lata</name>
    <dbReference type="NCBI Taxonomy" id="45677"/>
    <lineage>
        <taxon>Bacteria</taxon>
        <taxon>Pseudomonadati</taxon>
        <taxon>Pseudomonadota</taxon>
        <taxon>Betaproteobacteria</taxon>
        <taxon>Burkholderiales</taxon>
        <taxon>Sphaerotilaceae</taxon>
        <taxon>Azohydromonas</taxon>
    </lineage>
</organism>
<keyword evidence="3" id="KW-1003">Cell membrane</keyword>
<feature type="transmembrane region" description="Helical" evidence="10">
    <location>
        <begin position="90"/>
        <end position="106"/>
    </location>
</feature>
<dbReference type="Gene3D" id="2.70.150.10">
    <property type="entry name" value="Calcium-transporting ATPase, cytoplasmic transduction domain A"/>
    <property type="match status" value="1"/>
</dbReference>
<proteinExistence type="inferred from homology"/>
<evidence type="ECO:0000313" key="13">
    <source>
        <dbReference type="Proteomes" id="UP001293718"/>
    </source>
</evidence>
<dbReference type="PANTHER" id="PTHR43294">
    <property type="entry name" value="SODIUM/POTASSIUM-TRANSPORTING ATPASE SUBUNIT ALPHA"/>
    <property type="match status" value="1"/>
</dbReference>
<evidence type="ECO:0000256" key="4">
    <source>
        <dbReference type="ARBA" id="ARBA00022692"/>
    </source>
</evidence>
<dbReference type="Gene3D" id="3.40.1110.10">
    <property type="entry name" value="Calcium-transporting ATPase, cytoplasmic domain N"/>
    <property type="match status" value="1"/>
</dbReference>
<keyword evidence="6" id="KW-0067">ATP-binding</keyword>
<evidence type="ECO:0000259" key="11">
    <source>
        <dbReference type="SMART" id="SM00831"/>
    </source>
</evidence>
<dbReference type="PRINTS" id="PR00121">
    <property type="entry name" value="NAKATPASE"/>
</dbReference>
<comment type="caution">
    <text evidence="12">The sequence shown here is derived from an EMBL/GenBank/DDBJ whole genome shotgun (WGS) entry which is preliminary data.</text>
</comment>
<dbReference type="InterPro" id="IPR036412">
    <property type="entry name" value="HAD-like_sf"/>
</dbReference>
<evidence type="ECO:0000256" key="2">
    <source>
        <dbReference type="ARBA" id="ARBA00005675"/>
    </source>
</evidence>
<dbReference type="PROSITE" id="PS00154">
    <property type="entry name" value="ATPASE_E1_E2"/>
    <property type="match status" value="1"/>
</dbReference>
<dbReference type="SFLD" id="SFLDS00003">
    <property type="entry name" value="Haloacid_Dehalogenase"/>
    <property type="match status" value="1"/>
</dbReference>
<dbReference type="SUPFAM" id="SSF81653">
    <property type="entry name" value="Calcium ATPase, transduction domain A"/>
    <property type="match status" value="1"/>
</dbReference>
<dbReference type="InterPro" id="IPR004014">
    <property type="entry name" value="ATPase_P-typ_cation-transptr_N"/>
</dbReference>
<dbReference type="Pfam" id="PF00689">
    <property type="entry name" value="Cation_ATPase_C"/>
    <property type="match status" value="1"/>
</dbReference>
<keyword evidence="13" id="KW-1185">Reference proteome</keyword>
<evidence type="ECO:0000256" key="6">
    <source>
        <dbReference type="ARBA" id="ARBA00022840"/>
    </source>
</evidence>
<gene>
    <name evidence="12" type="ORF">SM757_31165</name>
</gene>
<keyword evidence="4 10" id="KW-0812">Transmembrane</keyword>
<keyword evidence="9 10" id="KW-0472">Membrane</keyword>
<dbReference type="SUPFAM" id="SSF81660">
    <property type="entry name" value="Metal cation-transporting ATPase, ATP-binding domain N"/>
    <property type="match status" value="1"/>
</dbReference>
<keyword evidence="7" id="KW-1278">Translocase</keyword>
<dbReference type="NCBIfam" id="TIGR01494">
    <property type="entry name" value="ATPase_P-type"/>
    <property type="match status" value="2"/>
</dbReference>
<evidence type="ECO:0000313" key="12">
    <source>
        <dbReference type="EMBL" id="MDZ5461046.1"/>
    </source>
</evidence>
<keyword evidence="5" id="KW-0547">Nucleotide-binding</keyword>
<evidence type="ECO:0000256" key="9">
    <source>
        <dbReference type="ARBA" id="ARBA00023136"/>
    </source>
</evidence>
<dbReference type="InterPro" id="IPR023298">
    <property type="entry name" value="ATPase_P-typ_TM_dom_sf"/>
</dbReference>
<dbReference type="PRINTS" id="PR00119">
    <property type="entry name" value="CATATPASE"/>
</dbReference>
<evidence type="ECO:0000256" key="8">
    <source>
        <dbReference type="ARBA" id="ARBA00022989"/>
    </source>
</evidence>
<accession>A0ABU5IQ72</accession>
<dbReference type="SFLD" id="SFLDG00002">
    <property type="entry name" value="C1.7:_P-type_atpase_like"/>
    <property type="match status" value="1"/>
</dbReference>
<feature type="transmembrane region" description="Helical" evidence="10">
    <location>
        <begin position="841"/>
        <end position="859"/>
    </location>
</feature>
<dbReference type="Pfam" id="PF13246">
    <property type="entry name" value="Cation_ATPase"/>
    <property type="match status" value="1"/>
</dbReference>